<dbReference type="Proteomes" id="UP000624703">
    <property type="component" value="Unassembled WGS sequence"/>
</dbReference>
<gene>
    <name evidence="2" type="ORF">JIN82_01270</name>
</gene>
<sequence>MRTNLASRPYLMQSEMGFALIATIAVMALMAVTALAMLSLSTVEVRSSNHGDAMAEAKANARMALMIAIGELQKAAGPDTRVTAEGNIDDQADEGKGHWMGVWSSAKETGSQDAKDQGEFISWMVSHPPNTPLAYSHISDQSFLDDTFANGLANSVTLVGAGSANINDKPGDKVIAPKVEIIDSSTENRTGHYAYWIGDEGVKARIDLQSTEGRNDRLTNMGTQRSAFEVMTDIKESKSDLSVDDPQISKLLSTQSIAHMSNREAGISHFHDITSHSMGLQTTTRDANTKYGSGTTTVMENGGLKIDLSLLFEKSDNDFEALTPADYAAFQYDDAPFGTSTLRDVGLLFTVDGVTEDNSTEGMIYGPTMDMLRTHYRLYKDVENKESQPTLKQAFPFYPNATEFDNNYELTAYINAERLGRRFLDTNTHRVSEKKAEDGNYAVTFDVTRNTKPNVAPYLNRVLYYFSVITEKTKRTDGSGGSDTHNDTDDECYRISKVVITPIVILHNPYDISINCPDMAYRPHFQESQLLAPQGGSIKLHEEKLVTNGNTEDAVFKIPACSYKPGEIKLFMPNDLKALENEHELAELSTGVSLGSGAFFEIKKPDDVAEGDKSSTYMETQNIDANDQFKLFAYHTKHNIQSLEIYQGGNLNRIYTSRAVNLESHSTGGLSSLRNGAPERSALDYATAENEPLQATNYYDFYTKPYNYELPRDYMDSESSAAAVYGFPTFVFNNPMCVSDSGIDNKASGNITRQASPGASVYSPYKSTHADYSGSAARQEQITALLSPDGKTTTWGSGYNDEGQTHISVLSIPTAPLVSIGSLQHANLFDQGNHPALLIGNSFPNLQLTDLAITFEEISRVDNNGYRKCHIPFDSTFHTNEAIWDYYYFSSIAPRSDQGAYDDSSADAEADIQQVISDWLDGTQPLANERIVFLANGESIDDVKLALAEPEAYQFASAYTGLLGAFNVNSTSVEAWKAMLAGYRGQSLDINPNGKVKTHDNDTDSALPRTLLPNKAGISDPEPFDEDTWLAFAKLSDDDIQELAEAIVTELKERMEENAQRFTAAKGSSKVPFLSLADFVNRMPDSSEPEYQTSGLLQGAIHKAKINETLETDSASRTTNAFTTAAVTPNARDYEVELPEDFPALDAASSPSYILQSDILQAIGSSISARSDTFKIRAYGDSLDSKGNIVAEAWCEAVVQRTPVPVTPVGTTGIAKWTPDTSNSTLPNYGRKMKVVAFKWLNKNEI</sequence>
<protein>
    <submittedName>
        <fullName evidence="2">Uncharacterized protein</fullName>
    </submittedName>
</protein>
<dbReference type="EMBL" id="JAENIM010000009">
    <property type="protein sequence ID" value="MBK1789776.1"/>
    <property type="molecule type" value="Genomic_DNA"/>
</dbReference>
<evidence type="ECO:0000313" key="3">
    <source>
        <dbReference type="Proteomes" id="UP000624703"/>
    </source>
</evidence>
<comment type="caution">
    <text evidence="2">The sequence shown here is derived from an EMBL/GenBank/DDBJ whole genome shotgun (WGS) entry which is preliminary data.</text>
</comment>
<dbReference type="AlphaFoldDB" id="A0A8J7SHD7"/>
<dbReference type="RefSeq" id="WP_200309819.1">
    <property type="nucleotide sequence ID" value="NZ_JAENIM010000009.1"/>
</dbReference>
<organism evidence="2 3">
    <name type="scientific">Persicirhabdus sediminis</name>
    <dbReference type="NCBI Taxonomy" id="454144"/>
    <lineage>
        <taxon>Bacteria</taxon>
        <taxon>Pseudomonadati</taxon>
        <taxon>Verrucomicrobiota</taxon>
        <taxon>Verrucomicrobiia</taxon>
        <taxon>Verrucomicrobiales</taxon>
        <taxon>Verrucomicrobiaceae</taxon>
        <taxon>Persicirhabdus</taxon>
    </lineage>
</organism>
<keyword evidence="3" id="KW-1185">Reference proteome</keyword>
<name>A0A8J7SHD7_9BACT</name>
<proteinExistence type="predicted"/>
<evidence type="ECO:0000256" key="1">
    <source>
        <dbReference type="SAM" id="MobiDB-lite"/>
    </source>
</evidence>
<reference evidence="2" key="1">
    <citation type="submission" date="2021-01" db="EMBL/GenBank/DDBJ databases">
        <title>Modified the classification status of verrucomicrobia.</title>
        <authorList>
            <person name="Feng X."/>
        </authorList>
    </citation>
    <scope>NUCLEOTIDE SEQUENCE</scope>
    <source>
        <strain evidence="2">_KCTC 22039</strain>
    </source>
</reference>
<evidence type="ECO:0000313" key="2">
    <source>
        <dbReference type="EMBL" id="MBK1789776.1"/>
    </source>
</evidence>
<accession>A0A8J7SHD7</accession>
<feature type="region of interest" description="Disordered" evidence="1">
    <location>
        <begin position="996"/>
        <end position="1018"/>
    </location>
</feature>